<name>A0A2P2NSX7_RHIMU</name>
<sequence>MVSLNHKVTPLTIHKHIDAPIHFSHYFIPHCGKA</sequence>
<dbReference type="EMBL" id="GGEC01065114">
    <property type="protein sequence ID" value="MBX45598.1"/>
    <property type="molecule type" value="Transcribed_RNA"/>
</dbReference>
<protein>
    <submittedName>
        <fullName evidence="1">Uncharacterized protein</fullName>
    </submittedName>
</protein>
<reference evidence="1" key="1">
    <citation type="submission" date="2018-02" db="EMBL/GenBank/DDBJ databases">
        <title>Rhizophora mucronata_Transcriptome.</title>
        <authorList>
            <person name="Meera S.P."/>
            <person name="Sreeshan A."/>
            <person name="Augustine A."/>
        </authorList>
    </citation>
    <scope>NUCLEOTIDE SEQUENCE</scope>
    <source>
        <tissue evidence="1">Leaf</tissue>
    </source>
</reference>
<proteinExistence type="predicted"/>
<accession>A0A2P2NSX7</accession>
<evidence type="ECO:0000313" key="1">
    <source>
        <dbReference type="EMBL" id="MBX45598.1"/>
    </source>
</evidence>
<organism evidence="1">
    <name type="scientific">Rhizophora mucronata</name>
    <name type="common">Asiatic mangrove</name>
    <dbReference type="NCBI Taxonomy" id="61149"/>
    <lineage>
        <taxon>Eukaryota</taxon>
        <taxon>Viridiplantae</taxon>
        <taxon>Streptophyta</taxon>
        <taxon>Embryophyta</taxon>
        <taxon>Tracheophyta</taxon>
        <taxon>Spermatophyta</taxon>
        <taxon>Magnoliopsida</taxon>
        <taxon>eudicotyledons</taxon>
        <taxon>Gunneridae</taxon>
        <taxon>Pentapetalae</taxon>
        <taxon>rosids</taxon>
        <taxon>fabids</taxon>
        <taxon>Malpighiales</taxon>
        <taxon>Rhizophoraceae</taxon>
        <taxon>Rhizophora</taxon>
    </lineage>
</organism>
<dbReference type="AlphaFoldDB" id="A0A2P2NSX7"/>